<dbReference type="EMBL" id="CP009220">
    <property type="protein sequence ID" value="ALC05925.1"/>
    <property type="molecule type" value="Genomic_DNA"/>
</dbReference>
<dbReference type="Pfam" id="PF00574">
    <property type="entry name" value="CLP_protease"/>
    <property type="match status" value="1"/>
</dbReference>
<dbReference type="InterPro" id="IPR029045">
    <property type="entry name" value="ClpP/crotonase-like_dom_sf"/>
</dbReference>
<keyword evidence="2" id="KW-0963">Cytoplasm</keyword>
<dbReference type="GO" id="GO:0006515">
    <property type="term" value="P:protein quality control for misfolded or incompletely synthesized proteins"/>
    <property type="evidence" value="ECO:0007669"/>
    <property type="project" value="TreeGrafter"/>
</dbReference>
<dbReference type="GO" id="GO:0009368">
    <property type="term" value="C:endopeptidase Clp complex"/>
    <property type="evidence" value="ECO:0007669"/>
    <property type="project" value="TreeGrafter"/>
</dbReference>
<keyword evidence="3" id="KW-0645">Protease</keyword>
<dbReference type="PATRIC" id="fig|931089.4.peg.1532"/>
<evidence type="ECO:0000313" key="10">
    <source>
        <dbReference type="Proteomes" id="UP000068067"/>
    </source>
</evidence>
<evidence type="ECO:0000256" key="8">
    <source>
        <dbReference type="SAM" id="MobiDB-lite"/>
    </source>
</evidence>
<gene>
    <name evidence="9" type="ORF">CDES_07580</name>
</gene>
<evidence type="ECO:0000256" key="4">
    <source>
        <dbReference type="ARBA" id="ARBA00022801"/>
    </source>
</evidence>
<keyword evidence="5" id="KW-0720">Serine protease</keyword>
<accession>A0A0M4CXE3</accession>
<dbReference type="STRING" id="931089.CDES_07580"/>
<feature type="coiled-coil region" evidence="7">
    <location>
        <begin position="302"/>
        <end position="365"/>
    </location>
</feature>
<evidence type="ECO:0000256" key="1">
    <source>
        <dbReference type="ARBA" id="ARBA00007039"/>
    </source>
</evidence>
<dbReference type="NCBIfam" id="NF045542">
    <property type="entry name" value="Clp_rel_HeadMat"/>
    <property type="match status" value="1"/>
</dbReference>
<keyword evidence="10" id="KW-1185">Reference proteome</keyword>
<dbReference type="InterPro" id="IPR023562">
    <property type="entry name" value="ClpP/TepA"/>
</dbReference>
<dbReference type="Proteomes" id="UP000068067">
    <property type="component" value="Chromosome"/>
</dbReference>
<dbReference type="CDD" id="cd07016">
    <property type="entry name" value="S14_ClpP_1"/>
    <property type="match status" value="1"/>
</dbReference>
<dbReference type="PANTHER" id="PTHR10381:SF70">
    <property type="entry name" value="ATP-DEPENDENT CLP PROTEASE PROTEOLYTIC SUBUNIT"/>
    <property type="match status" value="1"/>
</dbReference>
<keyword evidence="7" id="KW-0175">Coiled coil</keyword>
<reference evidence="9 10" key="1">
    <citation type="submission" date="2014-08" db="EMBL/GenBank/DDBJ databases">
        <title>Complete genome sequence of Corynebacterium deserti GIMN1.010 (=DSM 45689), isolated from desert sand in western China.</title>
        <authorList>
            <person name="Ruckert C."/>
            <person name="Albersmeier A."/>
            <person name="Kalinowski J."/>
        </authorList>
    </citation>
    <scope>NUCLEOTIDE SEQUENCE [LARGE SCALE GENOMIC DNA]</scope>
    <source>
        <strain evidence="9 10">GIMN1.010</strain>
    </source>
</reference>
<comment type="similarity">
    <text evidence="1 6">Belongs to the peptidase S14 family.</text>
</comment>
<evidence type="ECO:0000256" key="2">
    <source>
        <dbReference type="ARBA" id="ARBA00022490"/>
    </source>
</evidence>
<dbReference type="PANTHER" id="PTHR10381">
    <property type="entry name" value="ATP-DEPENDENT CLP PROTEASE PROTEOLYTIC SUBUNIT"/>
    <property type="match status" value="1"/>
</dbReference>
<dbReference type="GO" id="GO:0051117">
    <property type="term" value="F:ATPase binding"/>
    <property type="evidence" value="ECO:0007669"/>
    <property type="project" value="TreeGrafter"/>
</dbReference>
<organism evidence="9 10">
    <name type="scientific">Corynebacterium deserti GIMN1.010</name>
    <dbReference type="NCBI Taxonomy" id="931089"/>
    <lineage>
        <taxon>Bacteria</taxon>
        <taxon>Bacillati</taxon>
        <taxon>Actinomycetota</taxon>
        <taxon>Actinomycetes</taxon>
        <taxon>Mycobacteriales</taxon>
        <taxon>Corynebacteriaceae</taxon>
        <taxon>Corynebacterium</taxon>
    </lineage>
</organism>
<evidence type="ECO:0000313" key="9">
    <source>
        <dbReference type="EMBL" id="ALC05925.1"/>
    </source>
</evidence>
<dbReference type="GO" id="GO:0004252">
    <property type="term" value="F:serine-type endopeptidase activity"/>
    <property type="evidence" value="ECO:0007669"/>
    <property type="project" value="InterPro"/>
</dbReference>
<dbReference type="AlphaFoldDB" id="A0A0M4CXE3"/>
<dbReference type="PRINTS" id="PR00127">
    <property type="entry name" value="CLPPROTEASEP"/>
</dbReference>
<dbReference type="OrthoDB" id="9806592at2"/>
<dbReference type="KEGG" id="cdx:CDES_07580"/>
<keyword evidence="4" id="KW-0378">Hydrolase</keyword>
<evidence type="ECO:0000256" key="7">
    <source>
        <dbReference type="SAM" id="Coils"/>
    </source>
</evidence>
<protein>
    <recommendedName>
        <fullName evidence="6">ATP-dependent Clp protease proteolytic subunit</fullName>
    </recommendedName>
</protein>
<evidence type="ECO:0000256" key="6">
    <source>
        <dbReference type="RuleBase" id="RU003567"/>
    </source>
</evidence>
<dbReference type="InterPro" id="IPR001907">
    <property type="entry name" value="ClpP"/>
</dbReference>
<evidence type="ECO:0000256" key="3">
    <source>
        <dbReference type="ARBA" id="ARBA00022670"/>
    </source>
</evidence>
<proteinExistence type="inferred from homology"/>
<dbReference type="Gene3D" id="3.90.226.10">
    <property type="entry name" value="2-enoyl-CoA Hydratase, Chain A, domain 1"/>
    <property type="match status" value="1"/>
</dbReference>
<sequence length="399" mass="43688">MKKRMTINNLGSSAAEVLLYDEIGGWFGVDAKQFATDIADLDVTDLTVRMHSPGGDVWDGLAIMNSLKRHKARVTVVVEGMAASAASFIAVGAADELVMAPHSELMIHDAMAMAYGNADDLATMIDHLNRESENIAGIYASRTSESVDFWRAAMRAESWYSASEAVTAGLADHIDGSLEPADMQAFSQSRVMARFKNHSRREATRPPMTEPRKTNENMDFLNEIAQRLGLPTDKATDETTIINALEEALQEQVAEEPTEQAGTPDKEEATTTTEPSAPLPVDEEHTDADAPLTIEVDAARLAELEEAELKWKEAEAKDAEANLEKIAAQAVKDGKIGAAAQPRWVEALRNDFDDAKARLDNMRAGLVHRSETGHVKEVDNLTSAEHEAEEIQRAFKLNF</sequence>
<feature type="region of interest" description="Disordered" evidence="8">
    <location>
        <begin position="252"/>
        <end position="286"/>
    </location>
</feature>
<name>A0A0M4CXE3_9CORY</name>
<evidence type="ECO:0000256" key="5">
    <source>
        <dbReference type="ARBA" id="ARBA00022825"/>
    </source>
</evidence>
<dbReference type="SUPFAM" id="SSF52096">
    <property type="entry name" value="ClpP/crotonase"/>
    <property type="match status" value="1"/>
</dbReference>
<dbReference type="GO" id="GO:0004176">
    <property type="term" value="F:ATP-dependent peptidase activity"/>
    <property type="evidence" value="ECO:0007669"/>
    <property type="project" value="InterPro"/>
</dbReference>